<feature type="chain" id="PRO_5047399154" description="Secreted protein" evidence="1">
    <location>
        <begin position="22"/>
        <end position="171"/>
    </location>
</feature>
<gene>
    <name evidence="2" type="ORF">GP2_023_01000</name>
</gene>
<keyword evidence="3" id="KW-1185">Reference proteome</keyword>
<evidence type="ECO:0000313" key="2">
    <source>
        <dbReference type="EMBL" id="GAC84575.1"/>
    </source>
</evidence>
<name>A0ABQ0IM61_9ACTN</name>
<dbReference type="EMBL" id="BAOQ01000023">
    <property type="protein sequence ID" value="GAC84575.1"/>
    <property type="molecule type" value="Genomic_DNA"/>
</dbReference>
<evidence type="ECO:0000256" key="1">
    <source>
        <dbReference type="SAM" id="SignalP"/>
    </source>
</evidence>
<feature type="signal peptide" evidence="1">
    <location>
        <begin position="1"/>
        <end position="21"/>
    </location>
</feature>
<dbReference type="Proteomes" id="UP000035021">
    <property type="component" value="Unassembled WGS sequence"/>
</dbReference>
<protein>
    <recommendedName>
        <fullName evidence="4">Secreted protein</fullName>
    </recommendedName>
</protein>
<accession>A0ABQ0IM61</accession>
<organism evidence="2 3">
    <name type="scientific">Gordonia paraffinivorans NBRC 108238</name>
    <dbReference type="NCBI Taxonomy" id="1223543"/>
    <lineage>
        <taxon>Bacteria</taxon>
        <taxon>Bacillati</taxon>
        <taxon>Actinomycetota</taxon>
        <taxon>Actinomycetes</taxon>
        <taxon>Mycobacteriales</taxon>
        <taxon>Gordoniaceae</taxon>
        <taxon>Gordonia</taxon>
    </lineage>
</organism>
<evidence type="ECO:0008006" key="4">
    <source>
        <dbReference type="Google" id="ProtNLM"/>
    </source>
</evidence>
<evidence type="ECO:0000313" key="3">
    <source>
        <dbReference type="Proteomes" id="UP000035021"/>
    </source>
</evidence>
<proteinExistence type="predicted"/>
<comment type="caution">
    <text evidence="2">The sequence shown here is derived from an EMBL/GenBank/DDBJ whole genome shotgun (WGS) entry which is preliminary data.</text>
</comment>
<keyword evidence="1" id="KW-0732">Signal</keyword>
<sequence length="171" mass="18710">MAMRIRFRSALAMIVGLLATAATIVAVESPASAGRDSVLAYPPQVRGHNVTVTFANTTPNPKLCTIEALPVPRQPRQGDPTFDQNPDDSFEAGVGRTTRNLVLDRGRYNIYWVCTGYESLDDEYLGRGWTVWGTRPPVPISSYGQSFKRQYTSDPLPVTVTAPNCFLGGIC</sequence>
<reference evidence="2 3" key="1">
    <citation type="submission" date="2013-02" db="EMBL/GenBank/DDBJ databases">
        <title>Whole genome shotgun sequence of Gordonia paraffinivorans NBRC 108238.</title>
        <authorList>
            <person name="Isaki-Nakamura S."/>
            <person name="Hosoyama A."/>
            <person name="Tsuchikane K."/>
            <person name="Ando Y."/>
            <person name="Baba S."/>
            <person name="Ohji S."/>
            <person name="Hamada M."/>
            <person name="Tamura T."/>
            <person name="Yamazoe A."/>
            <person name="Yamazaki S."/>
            <person name="Fujita N."/>
        </authorList>
    </citation>
    <scope>NUCLEOTIDE SEQUENCE [LARGE SCALE GENOMIC DNA]</scope>
    <source>
        <strain evidence="2 3">NBRC 108238</strain>
    </source>
</reference>